<accession>A0A4P9XQ89</accession>
<dbReference type="STRING" id="78915.A0A4P9XQ89"/>
<organism evidence="1 2">
    <name type="scientific">Thamnocephalis sphaerospora</name>
    <dbReference type="NCBI Taxonomy" id="78915"/>
    <lineage>
        <taxon>Eukaryota</taxon>
        <taxon>Fungi</taxon>
        <taxon>Fungi incertae sedis</taxon>
        <taxon>Zoopagomycota</taxon>
        <taxon>Zoopagomycotina</taxon>
        <taxon>Zoopagomycetes</taxon>
        <taxon>Zoopagales</taxon>
        <taxon>Sigmoideomycetaceae</taxon>
        <taxon>Thamnocephalis</taxon>
    </lineage>
</organism>
<name>A0A4P9XQ89_9FUNG</name>
<keyword evidence="2" id="KW-1185">Reference proteome</keyword>
<dbReference type="OrthoDB" id="2013972at2759"/>
<evidence type="ECO:0000313" key="1">
    <source>
        <dbReference type="EMBL" id="RKP08197.1"/>
    </source>
</evidence>
<dbReference type="AlphaFoldDB" id="A0A4P9XQ89"/>
<proteinExistence type="predicted"/>
<protein>
    <submittedName>
        <fullName evidence="1">S-adenosyl-L-methionine-dependent methyltransferase</fullName>
    </submittedName>
</protein>
<dbReference type="InterPro" id="IPR029063">
    <property type="entry name" value="SAM-dependent_MTases_sf"/>
</dbReference>
<dbReference type="Pfam" id="PF13489">
    <property type="entry name" value="Methyltransf_23"/>
    <property type="match status" value="1"/>
</dbReference>
<sequence>MAVFKRDEDFCARARVGLRPTLVQTRRCAKYSHAESLIRSTCARLHTNAFTRVSTDAKLDAMFVYHRRSPDPDQEGSRHGKLGIANATATVKGTPHTAAASAGAEASTSQLRRVRASWWLGGRPLTRHRSELVPPAARTGERQRARASTLPEFALASVGANSYSAMTARPQPYRTQPPLSPRDEEEMDRMDRRYELLRRVLGDNRVAPLDQLHHVLDVGTGSGVWLMEMASEWPSAQFTGVDLVAHFPSSVKPANCRFEQLDLLSGKSGTALASSIPAKKWPAICDDLYAVTAPGGWMELAEMEMQFHSVGPAGRELNLLLERLTDAVGVDIHGVARLNKLLPAAGYDSVERIVVSLPCGDWGGHVGRLFMEDCAGALRAVRSCILELGLVAASALDALYDAWRKELDATRCYGNMIIYMAQRPGVSLCDE</sequence>
<evidence type="ECO:0000313" key="2">
    <source>
        <dbReference type="Proteomes" id="UP000271241"/>
    </source>
</evidence>
<dbReference type="SUPFAM" id="SSF53335">
    <property type="entry name" value="S-adenosyl-L-methionine-dependent methyltransferases"/>
    <property type="match status" value="1"/>
</dbReference>
<keyword evidence="1" id="KW-0808">Transferase</keyword>
<dbReference type="Proteomes" id="UP000271241">
    <property type="component" value="Unassembled WGS sequence"/>
</dbReference>
<dbReference type="GO" id="GO:0032259">
    <property type="term" value="P:methylation"/>
    <property type="evidence" value="ECO:0007669"/>
    <property type="project" value="UniProtKB-KW"/>
</dbReference>
<reference evidence="2" key="1">
    <citation type="journal article" date="2018" name="Nat. Microbiol.">
        <title>Leveraging single-cell genomics to expand the fungal tree of life.</title>
        <authorList>
            <person name="Ahrendt S.R."/>
            <person name="Quandt C.A."/>
            <person name="Ciobanu D."/>
            <person name="Clum A."/>
            <person name="Salamov A."/>
            <person name="Andreopoulos B."/>
            <person name="Cheng J.F."/>
            <person name="Woyke T."/>
            <person name="Pelin A."/>
            <person name="Henrissat B."/>
            <person name="Reynolds N.K."/>
            <person name="Benny G.L."/>
            <person name="Smith M.E."/>
            <person name="James T.Y."/>
            <person name="Grigoriev I.V."/>
        </authorList>
    </citation>
    <scope>NUCLEOTIDE SEQUENCE [LARGE SCALE GENOMIC DNA]</scope>
    <source>
        <strain evidence="2">RSA 1356</strain>
    </source>
</reference>
<keyword evidence="1" id="KW-0489">Methyltransferase</keyword>
<gene>
    <name evidence="1" type="ORF">THASP1DRAFT_23772</name>
</gene>
<dbReference type="Gene3D" id="3.40.50.150">
    <property type="entry name" value="Vaccinia Virus protein VP39"/>
    <property type="match status" value="1"/>
</dbReference>
<dbReference type="GO" id="GO:0008168">
    <property type="term" value="F:methyltransferase activity"/>
    <property type="evidence" value="ECO:0007669"/>
    <property type="project" value="UniProtKB-KW"/>
</dbReference>
<dbReference type="EMBL" id="KZ992627">
    <property type="protein sequence ID" value="RKP08197.1"/>
    <property type="molecule type" value="Genomic_DNA"/>
</dbReference>